<feature type="transmembrane region" description="Helical" evidence="7">
    <location>
        <begin position="257"/>
        <end position="275"/>
    </location>
</feature>
<accession>A0ABV7TY83</accession>
<feature type="transmembrane region" description="Helical" evidence="7">
    <location>
        <begin position="225"/>
        <end position="251"/>
    </location>
</feature>
<protein>
    <recommendedName>
        <fullName evidence="7">TRAP transporter large permease protein</fullName>
    </recommendedName>
</protein>
<evidence type="ECO:0000256" key="1">
    <source>
        <dbReference type="ARBA" id="ARBA00004429"/>
    </source>
</evidence>
<evidence type="ECO:0000313" key="11">
    <source>
        <dbReference type="Proteomes" id="UP001595636"/>
    </source>
</evidence>
<evidence type="ECO:0000256" key="4">
    <source>
        <dbReference type="ARBA" id="ARBA00022692"/>
    </source>
</evidence>
<feature type="transmembrane region" description="Helical" evidence="7">
    <location>
        <begin position="410"/>
        <end position="431"/>
    </location>
</feature>
<evidence type="ECO:0000256" key="5">
    <source>
        <dbReference type="ARBA" id="ARBA00022989"/>
    </source>
</evidence>
<feature type="transmembrane region" description="Helical" evidence="7">
    <location>
        <begin position="103"/>
        <end position="133"/>
    </location>
</feature>
<feature type="transmembrane region" description="Helical" evidence="7">
    <location>
        <begin position="181"/>
        <end position="205"/>
    </location>
</feature>
<keyword evidence="5 7" id="KW-1133">Transmembrane helix</keyword>
<feature type="transmembrane region" description="Helical" evidence="7">
    <location>
        <begin position="331"/>
        <end position="358"/>
    </location>
</feature>
<dbReference type="RefSeq" id="WP_390281445.1">
    <property type="nucleotide sequence ID" value="NZ_JBHRYH010000046.1"/>
</dbReference>
<comment type="function">
    <text evidence="7">Part of the tripartite ATP-independent periplasmic (TRAP) transport system.</text>
</comment>
<feature type="transmembrane region" description="Helical" evidence="7">
    <location>
        <begin position="145"/>
        <end position="169"/>
    </location>
</feature>
<comment type="similarity">
    <text evidence="7">Belongs to the TRAP transporter large permease family.</text>
</comment>
<dbReference type="InterPro" id="IPR010656">
    <property type="entry name" value="DctM"/>
</dbReference>
<feature type="domain" description="TRAP C4-dicarboxylate transport system permease DctM subunit" evidence="9">
    <location>
        <begin position="11"/>
        <end position="434"/>
    </location>
</feature>
<keyword evidence="7" id="KW-0813">Transport</keyword>
<feature type="region of interest" description="Disordered" evidence="8">
    <location>
        <begin position="462"/>
        <end position="496"/>
    </location>
</feature>
<evidence type="ECO:0000259" key="9">
    <source>
        <dbReference type="Pfam" id="PF06808"/>
    </source>
</evidence>
<evidence type="ECO:0000313" key="10">
    <source>
        <dbReference type="EMBL" id="MFC3627617.1"/>
    </source>
</evidence>
<feature type="transmembrane region" description="Helical" evidence="7">
    <location>
        <begin position="287"/>
        <end position="311"/>
    </location>
</feature>
<keyword evidence="4 7" id="KW-0812">Transmembrane</keyword>
<dbReference type="InterPro" id="IPR004681">
    <property type="entry name" value="TRAP_DctM"/>
</dbReference>
<dbReference type="PANTHER" id="PTHR33362:SF7">
    <property type="entry name" value="SLL1103 PROTEIN"/>
    <property type="match status" value="1"/>
</dbReference>
<keyword evidence="11" id="KW-1185">Reference proteome</keyword>
<comment type="subcellular location">
    <subcellularLocation>
        <location evidence="1 7">Cell inner membrane</location>
        <topology evidence="1 7">Multi-pass membrane protein</topology>
    </subcellularLocation>
</comment>
<evidence type="ECO:0000256" key="7">
    <source>
        <dbReference type="RuleBase" id="RU369079"/>
    </source>
</evidence>
<proteinExistence type="inferred from homology"/>
<reference evidence="11" key="1">
    <citation type="journal article" date="2019" name="Int. J. Syst. Evol. Microbiol.">
        <title>The Global Catalogue of Microorganisms (GCM) 10K type strain sequencing project: providing services to taxonomists for standard genome sequencing and annotation.</title>
        <authorList>
            <consortium name="The Broad Institute Genomics Platform"/>
            <consortium name="The Broad Institute Genome Sequencing Center for Infectious Disease"/>
            <person name="Wu L."/>
            <person name="Ma J."/>
        </authorList>
    </citation>
    <scope>NUCLEOTIDE SEQUENCE [LARGE SCALE GENOMIC DNA]</scope>
    <source>
        <strain evidence="11">KCTC 42195</strain>
    </source>
</reference>
<dbReference type="PANTHER" id="PTHR33362">
    <property type="entry name" value="SIALIC ACID TRAP TRANSPORTER PERMEASE PROTEIN SIAT-RELATED"/>
    <property type="match status" value="1"/>
</dbReference>
<comment type="caution">
    <text evidence="7">Lacks conserved residue(s) required for the propagation of feature annotation.</text>
</comment>
<organism evidence="10 11">
    <name type="scientific">Vogesella amnigena</name>
    <dbReference type="NCBI Taxonomy" id="1507449"/>
    <lineage>
        <taxon>Bacteria</taxon>
        <taxon>Pseudomonadati</taxon>
        <taxon>Pseudomonadota</taxon>
        <taxon>Betaproteobacteria</taxon>
        <taxon>Neisseriales</taxon>
        <taxon>Chromobacteriaceae</taxon>
        <taxon>Vogesella</taxon>
    </lineage>
</organism>
<name>A0ABV7TY83_9NEIS</name>
<dbReference type="NCBIfam" id="TIGR00786">
    <property type="entry name" value="dctM"/>
    <property type="match status" value="1"/>
</dbReference>
<keyword evidence="3 7" id="KW-0997">Cell inner membrane</keyword>
<gene>
    <name evidence="10" type="ORF">ACFOKJ_15965</name>
</gene>
<keyword evidence="2" id="KW-1003">Cell membrane</keyword>
<comment type="subunit">
    <text evidence="7">The complex comprises the extracytoplasmic solute receptor protein and the two transmembrane proteins.</text>
</comment>
<dbReference type="EMBL" id="JBHRYH010000046">
    <property type="protein sequence ID" value="MFC3627617.1"/>
    <property type="molecule type" value="Genomic_DNA"/>
</dbReference>
<evidence type="ECO:0000256" key="3">
    <source>
        <dbReference type="ARBA" id="ARBA00022519"/>
    </source>
</evidence>
<sequence length="496" mass="53312">MNLELMAPIMFCALIGFLLIGYPVAFALSAVGLLFSWIGIHFELLRPELLQALPNQVYDIMRNDTLLAIPFFTFMGLILERSGMAEEMLDTIGQLFGSVRGGIAYAVIFVGALLAATTGVVAASVISMGLISLPIMLRYGYDTRIATGVIAASGTLAQIIPPSLVLIVLADQLGTSVGDMYAGAMAPGLLLVVFYAAFIFAVTLFRPQWAPALPPEARTLRGLALARRVVLVMIPPLLLIFLVLGTIFLGIATPTEGGAMGAVGAIILALLNRKLDIKLLQQAMDSTVKLSTFVVFILIGARVFRIAFLGVDGDKWVEHLLTSLPGGATGFLIAVNLMVFFLAFFLDFFEIAFILVPLLAPVAQSLDINLIWFGVILGVNMQTSFMHPPFGFALFYLRSVAPKEVKSTEIYWGAIPYVLLQLVMVGLLIAFPALVTNSLHAEVETKAEDAAAIMQQMENSAPSLPDTLEQTAPPADASAANSDQSNELLQELTGKQ</sequence>
<feature type="transmembrane region" description="Helical" evidence="7">
    <location>
        <begin position="60"/>
        <end position="79"/>
    </location>
</feature>
<feature type="compositionally biased region" description="Low complexity" evidence="8">
    <location>
        <begin position="472"/>
        <end position="486"/>
    </location>
</feature>
<keyword evidence="6 7" id="KW-0472">Membrane</keyword>
<evidence type="ECO:0000256" key="8">
    <source>
        <dbReference type="SAM" id="MobiDB-lite"/>
    </source>
</evidence>
<evidence type="ECO:0000256" key="6">
    <source>
        <dbReference type="ARBA" id="ARBA00023136"/>
    </source>
</evidence>
<comment type="caution">
    <text evidence="10">The sequence shown here is derived from an EMBL/GenBank/DDBJ whole genome shotgun (WGS) entry which is preliminary data.</text>
</comment>
<dbReference type="Proteomes" id="UP001595636">
    <property type="component" value="Unassembled WGS sequence"/>
</dbReference>
<dbReference type="Pfam" id="PF06808">
    <property type="entry name" value="DctM"/>
    <property type="match status" value="1"/>
</dbReference>
<evidence type="ECO:0000256" key="2">
    <source>
        <dbReference type="ARBA" id="ARBA00022475"/>
    </source>
</evidence>
<feature type="transmembrane region" description="Helical" evidence="7">
    <location>
        <begin position="6"/>
        <end position="39"/>
    </location>
</feature>